<dbReference type="EMBL" id="JBHSPB010000005">
    <property type="protein sequence ID" value="MFC5720564.1"/>
    <property type="molecule type" value="Genomic_DNA"/>
</dbReference>
<organism evidence="2 3">
    <name type="scientific">Streptomyces gamaensis</name>
    <dbReference type="NCBI Taxonomy" id="1763542"/>
    <lineage>
        <taxon>Bacteria</taxon>
        <taxon>Bacillati</taxon>
        <taxon>Actinomycetota</taxon>
        <taxon>Actinomycetes</taxon>
        <taxon>Kitasatosporales</taxon>
        <taxon>Streptomycetaceae</taxon>
        <taxon>Streptomyces</taxon>
    </lineage>
</organism>
<dbReference type="SUPFAM" id="SSF47413">
    <property type="entry name" value="lambda repressor-like DNA-binding domains"/>
    <property type="match status" value="1"/>
</dbReference>
<dbReference type="InterPro" id="IPR010982">
    <property type="entry name" value="Lambda_DNA-bd_dom_sf"/>
</dbReference>
<dbReference type="Pfam" id="PF13560">
    <property type="entry name" value="HTH_31"/>
    <property type="match status" value="1"/>
</dbReference>
<dbReference type="CDD" id="cd00093">
    <property type="entry name" value="HTH_XRE"/>
    <property type="match status" value="1"/>
</dbReference>
<evidence type="ECO:0000313" key="2">
    <source>
        <dbReference type="EMBL" id="MFC5720564.1"/>
    </source>
</evidence>
<keyword evidence="3" id="KW-1185">Reference proteome</keyword>
<reference evidence="3" key="1">
    <citation type="journal article" date="2019" name="Int. J. Syst. Evol. Microbiol.">
        <title>The Global Catalogue of Microorganisms (GCM) 10K type strain sequencing project: providing services to taxonomists for standard genome sequencing and annotation.</title>
        <authorList>
            <consortium name="The Broad Institute Genomics Platform"/>
            <consortium name="The Broad Institute Genome Sequencing Center for Infectious Disease"/>
            <person name="Wu L."/>
            <person name="Ma J."/>
        </authorList>
    </citation>
    <scope>NUCLEOTIDE SEQUENCE [LARGE SCALE GENOMIC DNA]</scope>
    <source>
        <strain evidence="3">CGMCC 4.7304</strain>
    </source>
</reference>
<dbReference type="PROSITE" id="PS50943">
    <property type="entry name" value="HTH_CROC1"/>
    <property type="match status" value="1"/>
</dbReference>
<comment type="caution">
    <text evidence="2">The sequence shown here is derived from an EMBL/GenBank/DDBJ whole genome shotgun (WGS) entry which is preliminary data.</text>
</comment>
<dbReference type="SMART" id="SM00530">
    <property type="entry name" value="HTH_XRE"/>
    <property type="match status" value="1"/>
</dbReference>
<evidence type="ECO:0000259" key="1">
    <source>
        <dbReference type="PROSITE" id="PS50943"/>
    </source>
</evidence>
<dbReference type="InterPro" id="IPR001387">
    <property type="entry name" value="Cro/C1-type_HTH"/>
</dbReference>
<accession>A0ABW0Z0T0</accession>
<feature type="domain" description="HTH cro/C1-type" evidence="1">
    <location>
        <begin position="15"/>
        <end position="69"/>
    </location>
</feature>
<proteinExistence type="predicted"/>
<sequence>MPRDWLDDDHTGARIAHHRKLAGLTQRGLAQRIPYSYSLLHQVEAGHKNASPDLVSAVAKALHVDVTALTGQPYMTELQQDKLAGLIRPIREALDLYDLGADPALAPRGVEQLMVAAEELCSQVRATQLNKAAAALPLVIAELTTAAHRTPSTELWRALASAYRTAHDITVKLGFYDLSGIALDRMDWAAQRASDPVLSAVRQYMRALVYFREGEHTIGLRLIATGLAVLHQAPQSIESLAVAGQLHLGATVIAARAQDEDTVGKHLAHAREVAERTGEQGRVHWLSFGPTNVCAHEMSANVEMHEYGRAVENAANIHLLDSWATSRRAHFYVDRGRAEMETGRHDAALASLLQARRVAPQQTRYHSGARETIKALVRARRKTPDTLDSLASWIGR</sequence>
<evidence type="ECO:0000313" key="3">
    <source>
        <dbReference type="Proteomes" id="UP001596083"/>
    </source>
</evidence>
<gene>
    <name evidence="2" type="ORF">ACFP1Z_10365</name>
</gene>
<name>A0ABW0Z0T0_9ACTN</name>
<protein>
    <submittedName>
        <fullName evidence="2">Helix-turn-helix domain-containing protein</fullName>
    </submittedName>
</protein>
<dbReference type="Proteomes" id="UP001596083">
    <property type="component" value="Unassembled WGS sequence"/>
</dbReference>
<dbReference type="Gene3D" id="1.10.260.40">
    <property type="entry name" value="lambda repressor-like DNA-binding domains"/>
    <property type="match status" value="1"/>
</dbReference>
<dbReference type="RefSeq" id="WP_390315715.1">
    <property type="nucleotide sequence ID" value="NZ_JBHSPB010000005.1"/>
</dbReference>